<dbReference type="Pfam" id="PF10431">
    <property type="entry name" value="ClpB_D2-small"/>
    <property type="match status" value="1"/>
</dbReference>
<dbReference type="PANTHER" id="PTHR11638">
    <property type="entry name" value="ATP-DEPENDENT CLP PROTEASE"/>
    <property type="match status" value="1"/>
</dbReference>
<dbReference type="Pfam" id="PF07724">
    <property type="entry name" value="AAA_2"/>
    <property type="match status" value="1"/>
</dbReference>
<dbReference type="Proteomes" id="UP000744555">
    <property type="component" value="Unassembled WGS sequence"/>
</dbReference>
<keyword evidence="2" id="KW-0067">ATP-binding</keyword>
<protein>
    <submittedName>
        <fullName evidence="6">AAA family ATPase</fullName>
    </submittedName>
</protein>
<reference evidence="6 7" key="1">
    <citation type="submission" date="2016-06" db="EMBL/GenBank/DDBJ databases">
        <authorList>
            <person name="Ramos C."/>
            <person name="Pintado A."/>
            <person name="Crespo-Gomez J.I."/>
        </authorList>
    </citation>
    <scope>NUCLEOTIDE SEQUENCE [LARGE SCALE GENOMIC DNA]</scope>
    <source>
        <strain evidence="6 7">AVO110</strain>
    </source>
</reference>
<evidence type="ECO:0000256" key="2">
    <source>
        <dbReference type="ARBA" id="ARBA00022840"/>
    </source>
</evidence>
<evidence type="ECO:0000259" key="4">
    <source>
        <dbReference type="SMART" id="SM00382"/>
    </source>
</evidence>
<keyword evidence="3" id="KW-0143">Chaperone</keyword>
<evidence type="ECO:0000313" key="6">
    <source>
        <dbReference type="EMBL" id="MBC9252194.1"/>
    </source>
</evidence>
<feature type="domain" description="AAA+ ATPase" evidence="4">
    <location>
        <begin position="73"/>
        <end position="219"/>
    </location>
</feature>
<proteinExistence type="predicted"/>
<dbReference type="SMART" id="SM00382">
    <property type="entry name" value="AAA"/>
    <property type="match status" value="1"/>
</dbReference>
<evidence type="ECO:0000313" key="7">
    <source>
        <dbReference type="Proteomes" id="UP000744555"/>
    </source>
</evidence>
<evidence type="ECO:0000256" key="3">
    <source>
        <dbReference type="ARBA" id="ARBA00023186"/>
    </source>
</evidence>
<dbReference type="Gene3D" id="3.40.50.300">
    <property type="entry name" value="P-loop containing nucleotide triphosphate hydrolases"/>
    <property type="match status" value="1"/>
</dbReference>
<evidence type="ECO:0000259" key="5">
    <source>
        <dbReference type="SMART" id="SM01086"/>
    </source>
</evidence>
<dbReference type="SUPFAM" id="SSF52540">
    <property type="entry name" value="P-loop containing nucleoside triphosphate hydrolases"/>
    <property type="match status" value="1"/>
</dbReference>
<name>A0ABR7S5I2_AQUAC</name>
<dbReference type="EMBL" id="LZEU01000001">
    <property type="protein sequence ID" value="MBC9252194.1"/>
    <property type="molecule type" value="Genomic_DNA"/>
</dbReference>
<dbReference type="InterPro" id="IPR027417">
    <property type="entry name" value="P-loop_NTPase"/>
</dbReference>
<dbReference type="InterPro" id="IPR003593">
    <property type="entry name" value="AAA+_ATPase"/>
</dbReference>
<dbReference type="CDD" id="cd19499">
    <property type="entry name" value="RecA-like_ClpB_Hsp104-like"/>
    <property type="match status" value="1"/>
</dbReference>
<evidence type="ECO:0000256" key="1">
    <source>
        <dbReference type="ARBA" id="ARBA00022741"/>
    </source>
</evidence>
<dbReference type="SMART" id="SM01086">
    <property type="entry name" value="ClpB_D2-small"/>
    <property type="match status" value="1"/>
</dbReference>
<comment type="caution">
    <text evidence="6">The sequence shown here is derived from an EMBL/GenBank/DDBJ whole genome shotgun (WGS) entry which is preliminary data.</text>
</comment>
<sequence>MPFANDLIEHNRERLAQASVPLPAGTLQSRFLFEPAQVMSLLRARIVGQDAVLEQVESLLKVVKADIGERERPLAVNLFMGPTGVGKTEIVRLLAQAIHGRADAFCRIDMHTLAQEHYAAALTGAPPGYVGSKEGTTLFDIEAIQGSYSRPGIVLFDELEKAGREVLRSLLGVLENGRLTLAAGSRTIDFRNSLIFMTSNIGAQDARRYRERFQQGWRRWLGLAPRDEPAILEQALQAHFDPEFLNRIDRILGFARIEEEWLEALLEIELGKLNQRLGKQGRALLLDETALEHLCRAHDPRYGARALGRRVRTELEPAVAECLLDDPTLIRLLALVEDGQLRVRGDGVAGA</sequence>
<dbReference type="InterPro" id="IPR001270">
    <property type="entry name" value="ClpA/B"/>
</dbReference>
<keyword evidence="7" id="KW-1185">Reference proteome</keyword>
<accession>A0ABR7S5I2</accession>
<dbReference type="PANTHER" id="PTHR11638:SF18">
    <property type="entry name" value="HEAT SHOCK PROTEIN 104"/>
    <property type="match status" value="1"/>
</dbReference>
<keyword evidence="1" id="KW-0547">Nucleotide-binding</keyword>
<dbReference type="InterPro" id="IPR003959">
    <property type="entry name" value="ATPase_AAA_core"/>
</dbReference>
<organism evidence="6 7">
    <name type="scientific">Aquipseudomonas alcaligenes</name>
    <name type="common">Pseudomonas alcaligenes</name>
    <dbReference type="NCBI Taxonomy" id="43263"/>
    <lineage>
        <taxon>Bacteria</taxon>
        <taxon>Pseudomonadati</taxon>
        <taxon>Pseudomonadota</taxon>
        <taxon>Gammaproteobacteria</taxon>
        <taxon>Pseudomonadales</taxon>
        <taxon>Pseudomonadaceae</taxon>
        <taxon>Aquipseudomonas</taxon>
    </lineage>
</organism>
<gene>
    <name evidence="6" type="ORF">A9179_18125</name>
</gene>
<dbReference type="InterPro" id="IPR050130">
    <property type="entry name" value="ClpA_ClpB"/>
</dbReference>
<dbReference type="InterPro" id="IPR019489">
    <property type="entry name" value="Clp_ATPase_C"/>
</dbReference>
<dbReference type="RefSeq" id="WP_187807666.1">
    <property type="nucleotide sequence ID" value="NZ_LZEU01000001.1"/>
</dbReference>
<dbReference type="Gene3D" id="1.10.8.60">
    <property type="match status" value="1"/>
</dbReference>
<dbReference type="PRINTS" id="PR00300">
    <property type="entry name" value="CLPPROTEASEA"/>
</dbReference>
<feature type="domain" description="Clp ATPase C-terminal" evidence="5">
    <location>
        <begin position="257"/>
        <end position="343"/>
    </location>
</feature>